<dbReference type="EMBL" id="QRPK01000019">
    <property type="protein sequence ID" value="RHM11805.1"/>
    <property type="molecule type" value="Genomic_DNA"/>
</dbReference>
<evidence type="ECO:0000313" key="1">
    <source>
        <dbReference type="EMBL" id="RHM11805.1"/>
    </source>
</evidence>
<comment type="caution">
    <text evidence="1">The sequence shown here is derived from an EMBL/GenBank/DDBJ whole genome shotgun (WGS) entry which is preliminary data.</text>
</comment>
<evidence type="ECO:0008006" key="3">
    <source>
        <dbReference type="Google" id="ProtNLM"/>
    </source>
</evidence>
<sequence length="327" mass="37877">MMENLEIADAIDNNTTDSAYDEYCKKVLSNKQVLAHILKTCVREYADVPLKEIPSYIEHDPMLNVSMEDSEVIKGRNVEDQSVFGAEIRYDILFDAKLPHSSKEERIGLFINIEAQNHRQTAYPLITRAIYYCSRLLARQKNHEGGFGKSNFQQLKKVYSIWIVMNATKEMEGVMNFYTIEEKCLGVKYHLKKESYDKLEIIMLYPKSYYELEDEPHSLMEMLYILFKAKLTSEIKKYQLMKNYGILMMKEEVDVMCNLSQGWFDDGRADGLADGRIMGIAETVSKLMKINNMKIENVMDMLEIAENIRPAVVEAIQTTQTKEMNVS</sequence>
<organism evidence="1 2">
    <name type="scientific">Amedibacillus dolichus</name>
    <dbReference type="NCBI Taxonomy" id="31971"/>
    <lineage>
        <taxon>Bacteria</taxon>
        <taxon>Bacillati</taxon>
        <taxon>Bacillota</taxon>
        <taxon>Erysipelotrichia</taxon>
        <taxon>Erysipelotrichales</taxon>
        <taxon>Erysipelotrichaceae</taxon>
        <taxon>Amedibacillus</taxon>
    </lineage>
</organism>
<name>A0A415PGG4_9FIRM</name>
<protein>
    <recommendedName>
        <fullName evidence="3">PD-(D/E)XK nuclease family transposase</fullName>
    </recommendedName>
</protein>
<keyword evidence="2" id="KW-1185">Reference proteome</keyword>
<dbReference type="RefSeq" id="WP_022420809.1">
    <property type="nucleotide sequence ID" value="NZ_CAJKGD010000016.1"/>
</dbReference>
<reference evidence="1 2" key="1">
    <citation type="submission" date="2018-08" db="EMBL/GenBank/DDBJ databases">
        <title>A genome reference for cultivated species of the human gut microbiota.</title>
        <authorList>
            <person name="Zou Y."/>
            <person name="Xue W."/>
            <person name="Luo G."/>
        </authorList>
    </citation>
    <scope>NUCLEOTIDE SEQUENCE [LARGE SCALE GENOMIC DNA]</scope>
    <source>
        <strain evidence="1 2">AF35-6BH</strain>
    </source>
</reference>
<proteinExistence type="predicted"/>
<dbReference type="AlphaFoldDB" id="A0A415PGG4"/>
<gene>
    <name evidence="1" type="ORF">DWZ83_05130</name>
</gene>
<evidence type="ECO:0000313" key="2">
    <source>
        <dbReference type="Proteomes" id="UP000284868"/>
    </source>
</evidence>
<dbReference type="OrthoDB" id="1651197at2"/>
<dbReference type="Proteomes" id="UP000284868">
    <property type="component" value="Unassembled WGS sequence"/>
</dbReference>
<accession>A0A415PGG4</accession>